<evidence type="ECO:0000313" key="1">
    <source>
        <dbReference type="EMBL" id="EFH90019.1"/>
    </source>
</evidence>
<dbReference type="AlphaFoldDB" id="D6TCK2"/>
<dbReference type="EMBL" id="ADVG01000001">
    <property type="protein sequence ID" value="EFH90019.1"/>
    <property type="molecule type" value="Genomic_DNA"/>
</dbReference>
<protein>
    <submittedName>
        <fullName evidence="1">Uncharacterized protein</fullName>
    </submittedName>
</protein>
<dbReference type="OrthoDB" id="161012at2"/>
<evidence type="ECO:0000313" key="2">
    <source>
        <dbReference type="Proteomes" id="UP000004508"/>
    </source>
</evidence>
<dbReference type="Proteomes" id="UP000004508">
    <property type="component" value="Unassembled WGS sequence"/>
</dbReference>
<dbReference type="InParanoid" id="D6TCK2"/>
<dbReference type="STRING" id="485913.Krac_11615"/>
<sequence length="153" mass="17299">MIELKHLAVHAAQHRIKGRSYKRNSLLKPLDFILDALDRCPDTTNENEIEFAKASSKGQIYDHVKRVSQGVHEEDIYKFVDLFFEEVLANAHGGNVNKLLQRERAIRSAYLVYMREALAAIFVARGKAKTADAALQSIDQDAIDENDLDEESA</sequence>
<reference evidence="1 2" key="1">
    <citation type="journal article" date="2011" name="Stand. Genomic Sci.">
        <title>Non-contiguous finished genome sequence and contextual data of the filamentous soil bacterium Ktedonobacter racemifer type strain (SOSP1-21).</title>
        <authorList>
            <person name="Chang Y.J."/>
            <person name="Land M."/>
            <person name="Hauser L."/>
            <person name="Chertkov O."/>
            <person name="Del Rio T.G."/>
            <person name="Nolan M."/>
            <person name="Copeland A."/>
            <person name="Tice H."/>
            <person name="Cheng J.F."/>
            <person name="Lucas S."/>
            <person name="Han C."/>
            <person name="Goodwin L."/>
            <person name="Pitluck S."/>
            <person name="Ivanova N."/>
            <person name="Ovchinikova G."/>
            <person name="Pati A."/>
            <person name="Chen A."/>
            <person name="Palaniappan K."/>
            <person name="Mavromatis K."/>
            <person name="Liolios K."/>
            <person name="Brettin T."/>
            <person name="Fiebig A."/>
            <person name="Rohde M."/>
            <person name="Abt B."/>
            <person name="Goker M."/>
            <person name="Detter J.C."/>
            <person name="Woyke T."/>
            <person name="Bristow J."/>
            <person name="Eisen J.A."/>
            <person name="Markowitz V."/>
            <person name="Hugenholtz P."/>
            <person name="Kyrpides N.C."/>
            <person name="Klenk H.P."/>
            <person name="Lapidus A."/>
        </authorList>
    </citation>
    <scope>NUCLEOTIDE SEQUENCE [LARGE SCALE GENOMIC DNA]</scope>
    <source>
        <strain evidence="2">DSM 44963</strain>
    </source>
</reference>
<dbReference type="RefSeq" id="WP_007907035.1">
    <property type="nucleotide sequence ID" value="NZ_ADVG01000001.1"/>
</dbReference>
<accession>D6TCK2</accession>
<comment type="caution">
    <text evidence="1">The sequence shown here is derived from an EMBL/GenBank/DDBJ whole genome shotgun (WGS) entry which is preliminary data.</text>
</comment>
<name>D6TCK2_KTERA</name>
<gene>
    <name evidence="1" type="ORF">Krac_11615</name>
</gene>
<keyword evidence="2" id="KW-1185">Reference proteome</keyword>
<proteinExistence type="predicted"/>
<organism evidence="1 2">
    <name type="scientific">Ktedonobacter racemifer DSM 44963</name>
    <dbReference type="NCBI Taxonomy" id="485913"/>
    <lineage>
        <taxon>Bacteria</taxon>
        <taxon>Bacillati</taxon>
        <taxon>Chloroflexota</taxon>
        <taxon>Ktedonobacteria</taxon>
        <taxon>Ktedonobacterales</taxon>
        <taxon>Ktedonobacteraceae</taxon>
        <taxon>Ktedonobacter</taxon>
    </lineage>
</organism>